<keyword evidence="3" id="KW-0216">Detoxification</keyword>
<keyword evidence="7 10" id="KW-0503">Monooxygenase</keyword>
<evidence type="ECO:0000256" key="2">
    <source>
        <dbReference type="ARBA" id="ARBA00009881"/>
    </source>
</evidence>
<evidence type="ECO:0000256" key="4">
    <source>
        <dbReference type="ARBA" id="ARBA00022630"/>
    </source>
</evidence>
<dbReference type="OrthoDB" id="9778912at2"/>
<evidence type="ECO:0000256" key="7">
    <source>
        <dbReference type="ARBA" id="ARBA00023033"/>
    </source>
</evidence>
<keyword evidence="5" id="KW-0288">FMN</keyword>
<proteinExistence type="inferred from homology"/>
<accession>A0A1M7LAI0</accession>
<dbReference type="Proteomes" id="UP000184028">
    <property type="component" value="Unassembled WGS sequence"/>
</dbReference>
<evidence type="ECO:0000256" key="9">
    <source>
        <dbReference type="ARBA" id="ARBA00049401"/>
    </source>
</evidence>
<keyword evidence="4" id="KW-0285">Flavoprotein</keyword>
<comment type="similarity">
    <text evidence="2">Belongs to the nitronate monooxygenase family. NMO class I subfamily.</text>
</comment>
<evidence type="ECO:0000256" key="6">
    <source>
        <dbReference type="ARBA" id="ARBA00023002"/>
    </source>
</evidence>
<name>A0A1M7LAI0_9FLAO</name>
<comment type="cofactor">
    <cofactor evidence="1">
        <name>FMN</name>
        <dbReference type="ChEBI" id="CHEBI:58210"/>
    </cofactor>
</comment>
<dbReference type="AlphaFoldDB" id="A0A1M7LAI0"/>
<reference evidence="11" key="1">
    <citation type="submission" date="2016-11" db="EMBL/GenBank/DDBJ databases">
        <authorList>
            <person name="Varghese N."/>
            <person name="Submissions S."/>
        </authorList>
    </citation>
    <scope>NUCLEOTIDE SEQUENCE [LARGE SCALE GENOMIC DNA]</scope>
    <source>
        <strain evidence="11">DSM 24724</strain>
    </source>
</reference>
<comment type="catalytic activity">
    <reaction evidence="9">
        <text>3 propionate 3-nitronate + 3 O2 + H2O = 3 3-oxopropanoate + 2 nitrate + nitrite + H2O2 + 3 H(+)</text>
        <dbReference type="Rhea" id="RHEA:57332"/>
        <dbReference type="ChEBI" id="CHEBI:15377"/>
        <dbReference type="ChEBI" id="CHEBI:15378"/>
        <dbReference type="ChEBI" id="CHEBI:15379"/>
        <dbReference type="ChEBI" id="CHEBI:16240"/>
        <dbReference type="ChEBI" id="CHEBI:16301"/>
        <dbReference type="ChEBI" id="CHEBI:17632"/>
        <dbReference type="ChEBI" id="CHEBI:33190"/>
        <dbReference type="ChEBI" id="CHEBI:136067"/>
    </reaction>
</comment>
<dbReference type="PANTHER" id="PTHR42747:SF3">
    <property type="entry name" value="NITRONATE MONOOXYGENASE-RELATED"/>
    <property type="match status" value="1"/>
</dbReference>
<organism evidence="10 11">
    <name type="scientific">Flavobacterium chilense</name>
    <dbReference type="NCBI Taxonomy" id="946677"/>
    <lineage>
        <taxon>Bacteria</taxon>
        <taxon>Pseudomonadati</taxon>
        <taxon>Bacteroidota</taxon>
        <taxon>Flavobacteriia</taxon>
        <taxon>Flavobacteriales</taxon>
        <taxon>Flavobacteriaceae</taxon>
        <taxon>Flavobacterium</taxon>
    </lineage>
</organism>
<protein>
    <recommendedName>
        <fullName evidence="8">Propionate 3-nitronate monooxygenase</fullName>
    </recommendedName>
</protein>
<keyword evidence="11" id="KW-1185">Reference proteome</keyword>
<sequence>MWYNTKAKDILGIQYPILLGPFGGNLSTVALTAAVSNAGGLGGYGAYTMSPQEIFEVDKQIKAATNKPYNINLWVSDHDIPETGLTDEQFNKAKAVFKPYFDEAGIPLPEKPGPFQSRFENQLEVILDVKPKVFSFMFGVPSDDVLEQCRRSGIVTVGAATTLDEAIFLDSKGVDMIIASGFEAGGHRPSFLKDSESSLTGTFVLLQLIKEKVKTPIIAAGGIATGKGIAAALTLGADAAQIGTAFLACDESNALPVHREMLFSDAAKYTTLSRAFTGRLGRGLTSRVAKEILGKEDHILPFPLQTTFIAPLRKAAIDQEKWDMILFWGGQISPILKHTKALELMDSLIEETALYYK</sequence>
<evidence type="ECO:0000313" key="11">
    <source>
        <dbReference type="Proteomes" id="UP000184028"/>
    </source>
</evidence>
<dbReference type="CDD" id="cd04730">
    <property type="entry name" value="NPD_like"/>
    <property type="match status" value="1"/>
</dbReference>
<dbReference type="RefSeq" id="WP_068840506.1">
    <property type="nucleotide sequence ID" value="NZ_FRBT01000009.1"/>
</dbReference>
<evidence type="ECO:0000256" key="1">
    <source>
        <dbReference type="ARBA" id="ARBA00001917"/>
    </source>
</evidence>
<dbReference type="InterPro" id="IPR004136">
    <property type="entry name" value="NMO"/>
</dbReference>
<dbReference type="InterPro" id="IPR013785">
    <property type="entry name" value="Aldolase_TIM"/>
</dbReference>
<evidence type="ECO:0000256" key="8">
    <source>
        <dbReference type="ARBA" id="ARBA00031155"/>
    </source>
</evidence>
<evidence type="ECO:0000313" key="10">
    <source>
        <dbReference type="EMBL" id="SHM74596.1"/>
    </source>
</evidence>
<dbReference type="Gene3D" id="3.20.20.70">
    <property type="entry name" value="Aldolase class I"/>
    <property type="match status" value="1"/>
</dbReference>
<dbReference type="GO" id="GO:0009636">
    <property type="term" value="P:response to toxic substance"/>
    <property type="evidence" value="ECO:0007669"/>
    <property type="project" value="UniProtKB-KW"/>
</dbReference>
<gene>
    <name evidence="10" type="ORF">SAMN05444484_1099</name>
</gene>
<keyword evidence="6" id="KW-0560">Oxidoreductase</keyword>
<dbReference type="Pfam" id="PF03060">
    <property type="entry name" value="NMO"/>
    <property type="match status" value="1"/>
</dbReference>
<evidence type="ECO:0000256" key="5">
    <source>
        <dbReference type="ARBA" id="ARBA00022643"/>
    </source>
</evidence>
<dbReference type="EMBL" id="FRBT01000009">
    <property type="protein sequence ID" value="SHM74596.1"/>
    <property type="molecule type" value="Genomic_DNA"/>
</dbReference>
<dbReference type="PANTHER" id="PTHR42747">
    <property type="entry name" value="NITRONATE MONOOXYGENASE-RELATED"/>
    <property type="match status" value="1"/>
</dbReference>
<dbReference type="STRING" id="946677.SAMN05444484_1099"/>
<dbReference type="GO" id="GO:0018580">
    <property type="term" value="F:nitronate monooxygenase activity"/>
    <property type="evidence" value="ECO:0007669"/>
    <property type="project" value="InterPro"/>
</dbReference>
<evidence type="ECO:0000256" key="3">
    <source>
        <dbReference type="ARBA" id="ARBA00022575"/>
    </source>
</evidence>
<dbReference type="SUPFAM" id="SSF51412">
    <property type="entry name" value="Inosine monophosphate dehydrogenase (IMPDH)"/>
    <property type="match status" value="1"/>
</dbReference>